<evidence type="ECO:0000313" key="1">
    <source>
        <dbReference type="EMBL" id="KKN50214.1"/>
    </source>
</evidence>
<dbReference type="AlphaFoldDB" id="A0A0F9R641"/>
<name>A0A0F9R641_9ZZZZ</name>
<reference evidence="1" key="1">
    <citation type="journal article" date="2015" name="Nature">
        <title>Complex archaea that bridge the gap between prokaryotes and eukaryotes.</title>
        <authorList>
            <person name="Spang A."/>
            <person name="Saw J.H."/>
            <person name="Jorgensen S.L."/>
            <person name="Zaremba-Niedzwiedzka K."/>
            <person name="Martijn J."/>
            <person name="Lind A.E."/>
            <person name="van Eijk R."/>
            <person name="Schleper C."/>
            <person name="Guy L."/>
            <person name="Ettema T.J."/>
        </authorList>
    </citation>
    <scope>NUCLEOTIDE SEQUENCE</scope>
</reference>
<proteinExistence type="predicted"/>
<organism evidence="1">
    <name type="scientific">marine sediment metagenome</name>
    <dbReference type="NCBI Taxonomy" id="412755"/>
    <lineage>
        <taxon>unclassified sequences</taxon>
        <taxon>metagenomes</taxon>
        <taxon>ecological metagenomes</taxon>
    </lineage>
</organism>
<protein>
    <submittedName>
        <fullName evidence="1">Uncharacterized protein</fullName>
    </submittedName>
</protein>
<accession>A0A0F9R641</accession>
<dbReference type="EMBL" id="LAZR01001127">
    <property type="protein sequence ID" value="KKN50214.1"/>
    <property type="molecule type" value="Genomic_DNA"/>
</dbReference>
<comment type="caution">
    <text evidence="1">The sequence shown here is derived from an EMBL/GenBank/DDBJ whole genome shotgun (WGS) entry which is preliminary data.</text>
</comment>
<sequence length="42" mass="5275">MFYYKLKWSKQSIFYEIDTWSWLRSLPETYNKLISLNNILIK</sequence>
<gene>
    <name evidence="1" type="ORF">LCGC14_0635100</name>
</gene>